<dbReference type="InterPro" id="IPR018650">
    <property type="entry name" value="STSV1_Orf64"/>
</dbReference>
<keyword evidence="1" id="KW-0472">Membrane</keyword>
<reference evidence="2 3" key="1">
    <citation type="submission" date="2018-01" db="EMBL/GenBank/DDBJ databases">
        <title>Draft genome sequence of Sphaerisporangium sp. 7K107.</title>
        <authorList>
            <person name="Sahin N."/>
            <person name="Saygin H."/>
            <person name="Ay H."/>
        </authorList>
    </citation>
    <scope>NUCLEOTIDE SEQUENCE [LARGE SCALE GENOMIC DNA]</scope>
    <source>
        <strain evidence="2 3">7K107</strain>
    </source>
</reference>
<feature type="transmembrane region" description="Helical" evidence="1">
    <location>
        <begin position="315"/>
        <end position="337"/>
    </location>
</feature>
<dbReference type="Proteomes" id="UP000248544">
    <property type="component" value="Unassembled WGS sequence"/>
</dbReference>
<dbReference type="AlphaFoldDB" id="A0A2W2HVS5"/>
<keyword evidence="1" id="KW-0812">Transmembrane</keyword>
<evidence type="ECO:0008006" key="4">
    <source>
        <dbReference type="Google" id="ProtNLM"/>
    </source>
</evidence>
<sequence>MIAWALRGHRPKVGLLVAAAATVYATLGLVRLHTFRASIFDLVIFDQTVRGYAALSPPFIPSRGVSLDRGSDYLQLADHFSPILATLAPFYWIHNGPATLIVLQAVLFSSAIPFLWLYSRRLLGTTPAYLVAISYAMSWPVAQAANFDFHEVAFVPLLTAIVIERLQAGRQTSCYLAMFALLLVKEDMGLMVIGFGVFLFVTGERQIGLSFALVGGGWTALVRGALIPMAGGDPRDFWAYGHLGGNISEAALALVKDPLVTFRLLLGDETKLDTLVLLAWPTLLLCLLSPLAFAALPLVLERMLSDRPLWWAADFHYSAFTVVILFCAGVDGLVRVLGWLKRREDRGLVLAWS</sequence>
<protein>
    <recommendedName>
        <fullName evidence="4">DUF2079 domain-containing protein</fullName>
    </recommendedName>
</protein>
<feature type="transmembrane region" description="Helical" evidence="1">
    <location>
        <begin position="275"/>
        <end position="295"/>
    </location>
</feature>
<feature type="non-terminal residue" evidence="2">
    <location>
        <position position="353"/>
    </location>
</feature>
<keyword evidence="3" id="KW-1185">Reference proteome</keyword>
<feature type="transmembrane region" description="Helical" evidence="1">
    <location>
        <begin position="175"/>
        <end position="201"/>
    </location>
</feature>
<keyword evidence="1" id="KW-1133">Transmembrane helix</keyword>
<feature type="transmembrane region" description="Helical" evidence="1">
    <location>
        <begin position="98"/>
        <end position="118"/>
    </location>
</feature>
<feature type="transmembrane region" description="Helical" evidence="1">
    <location>
        <begin position="207"/>
        <end position="226"/>
    </location>
</feature>
<evidence type="ECO:0000256" key="1">
    <source>
        <dbReference type="SAM" id="Phobius"/>
    </source>
</evidence>
<organism evidence="2 3">
    <name type="scientific">Spongiactinospora gelatinilytica</name>
    <dbReference type="NCBI Taxonomy" id="2666298"/>
    <lineage>
        <taxon>Bacteria</taxon>
        <taxon>Bacillati</taxon>
        <taxon>Actinomycetota</taxon>
        <taxon>Actinomycetes</taxon>
        <taxon>Streptosporangiales</taxon>
        <taxon>Streptosporangiaceae</taxon>
        <taxon>Spongiactinospora</taxon>
    </lineage>
</organism>
<evidence type="ECO:0000313" key="3">
    <source>
        <dbReference type="Proteomes" id="UP000248544"/>
    </source>
</evidence>
<dbReference type="EMBL" id="POUA01000024">
    <property type="protein sequence ID" value="PZG53928.1"/>
    <property type="molecule type" value="Genomic_DNA"/>
</dbReference>
<name>A0A2W2HVS5_9ACTN</name>
<proteinExistence type="predicted"/>
<accession>A0A2W2HVS5</accession>
<gene>
    <name evidence="2" type="ORF">C1I98_05405</name>
</gene>
<evidence type="ECO:0000313" key="2">
    <source>
        <dbReference type="EMBL" id="PZG53928.1"/>
    </source>
</evidence>
<dbReference type="Pfam" id="PF09852">
    <property type="entry name" value="DUF2079"/>
    <property type="match status" value="1"/>
</dbReference>
<feature type="transmembrane region" description="Helical" evidence="1">
    <location>
        <begin position="13"/>
        <end position="32"/>
    </location>
</feature>
<comment type="caution">
    <text evidence="2">The sequence shown here is derived from an EMBL/GenBank/DDBJ whole genome shotgun (WGS) entry which is preliminary data.</text>
</comment>